<dbReference type="PANTHER" id="PTHR21600">
    <property type="entry name" value="MITOCHONDRIAL RNA PSEUDOURIDINE SYNTHASE"/>
    <property type="match status" value="1"/>
</dbReference>
<dbReference type="SUPFAM" id="SSF55120">
    <property type="entry name" value="Pseudouridine synthase"/>
    <property type="match status" value="1"/>
</dbReference>
<keyword evidence="3" id="KW-1133">Transmembrane helix</keyword>
<dbReference type="EMBL" id="ASPP01020456">
    <property type="protein sequence ID" value="ETO13678.1"/>
    <property type="molecule type" value="Genomic_DNA"/>
</dbReference>
<evidence type="ECO:0000256" key="2">
    <source>
        <dbReference type="SAM" id="MobiDB-lite"/>
    </source>
</evidence>
<gene>
    <name evidence="4" type="ORF">RFI_23689</name>
</gene>
<name>X6MI40_RETFI</name>
<dbReference type="PANTHER" id="PTHR21600:SF87">
    <property type="entry name" value="RNA PSEUDOURIDYLATE SYNTHASE DOMAIN-CONTAINING PROTEIN 1"/>
    <property type="match status" value="1"/>
</dbReference>
<evidence type="ECO:0008006" key="6">
    <source>
        <dbReference type="Google" id="ProtNLM"/>
    </source>
</evidence>
<dbReference type="InterPro" id="IPR050188">
    <property type="entry name" value="RluA_PseudoU_synthase"/>
</dbReference>
<feature type="transmembrane region" description="Helical" evidence="3">
    <location>
        <begin position="195"/>
        <end position="216"/>
    </location>
</feature>
<dbReference type="GO" id="GO:0000455">
    <property type="term" value="P:enzyme-directed rRNA pseudouridine synthesis"/>
    <property type="evidence" value="ECO:0007669"/>
    <property type="project" value="TreeGrafter"/>
</dbReference>
<proteinExistence type="inferred from homology"/>
<dbReference type="GO" id="GO:0009982">
    <property type="term" value="F:pseudouridine synthase activity"/>
    <property type="evidence" value="ECO:0007669"/>
    <property type="project" value="InterPro"/>
</dbReference>
<dbReference type="AlphaFoldDB" id="X6MI40"/>
<keyword evidence="5" id="KW-1185">Reference proteome</keyword>
<keyword evidence="3" id="KW-0812">Transmembrane</keyword>
<reference evidence="4 5" key="1">
    <citation type="journal article" date="2013" name="Curr. Biol.">
        <title>The Genome of the Foraminiferan Reticulomyxa filosa.</title>
        <authorList>
            <person name="Glockner G."/>
            <person name="Hulsmann N."/>
            <person name="Schleicher M."/>
            <person name="Noegel A.A."/>
            <person name="Eichinger L."/>
            <person name="Gallinger C."/>
            <person name="Pawlowski J."/>
            <person name="Sierra R."/>
            <person name="Euteneuer U."/>
            <person name="Pillet L."/>
            <person name="Moustafa A."/>
            <person name="Platzer M."/>
            <person name="Groth M."/>
            <person name="Szafranski K."/>
            <person name="Schliwa M."/>
        </authorList>
    </citation>
    <scope>NUCLEOTIDE SEQUENCE [LARGE SCALE GENOMIC DNA]</scope>
</reference>
<evidence type="ECO:0000256" key="1">
    <source>
        <dbReference type="ARBA" id="ARBA00010876"/>
    </source>
</evidence>
<evidence type="ECO:0000313" key="4">
    <source>
        <dbReference type="EMBL" id="ETO13678.1"/>
    </source>
</evidence>
<comment type="caution">
    <text evidence="4">The sequence shown here is derived from an EMBL/GenBank/DDBJ whole genome shotgun (WGS) entry which is preliminary data.</text>
</comment>
<dbReference type="Proteomes" id="UP000023152">
    <property type="component" value="Unassembled WGS sequence"/>
</dbReference>
<feature type="compositionally biased region" description="Basic and acidic residues" evidence="2">
    <location>
        <begin position="442"/>
        <end position="451"/>
    </location>
</feature>
<organism evidence="4 5">
    <name type="scientific">Reticulomyxa filosa</name>
    <dbReference type="NCBI Taxonomy" id="46433"/>
    <lineage>
        <taxon>Eukaryota</taxon>
        <taxon>Sar</taxon>
        <taxon>Rhizaria</taxon>
        <taxon>Retaria</taxon>
        <taxon>Foraminifera</taxon>
        <taxon>Monothalamids</taxon>
        <taxon>Reticulomyxidae</taxon>
        <taxon>Reticulomyxa</taxon>
    </lineage>
</organism>
<dbReference type="InterPro" id="IPR020103">
    <property type="entry name" value="PsdUridine_synth_cat_dom_sf"/>
</dbReference>
<feature type="region of interest" description="Disordered" evidence="2">
    <location>
        <begin position="442"/>
        <end position="470"/>
    </location>
</feature>
<evidence type="ECO:0000256" key="3">
    <source>
        <dbReference type="SAM" id="Phobius"/>
    </source>
</evidence>
<protein>
    <recommendedName>
        <fullName evidence="6">Pseudouridine synthase RsuA/RluA-like domain-containing protein</fullName>
    </recommendedName>
</protein>
<comment type="similarity">
    <text evidence="1">Belongs to the pseudouridine synthase RluA family.</text>
</comment>
<dbReference type="Gene3D" id="3.30.2350.10">
    <property type="entry name" value="Pseudouridine synthase"/>
    <property type="match status" value="1"/>
</dbReference>
<keyword evidence="3" id="KW-0472">Membrane</keyword>
<sequence length="470" mass="55400">MSNLCHVRGLICLSRRFLQHPRKRKDPPPLQEFRKRSFDKSFAQFKSAKEYDSAPDVSKIALIQPKSRPTTKVGFLDDEMEVEVKKEDEDVQRNSLVTNGAIDVIAEDEAYIFVYKPPGLEISRNSMYLFNILHIYNNKTQRYDMPSKPGCRESANRSTKAKKINEDLNCRFMRCLWHTGGEEIKRETEYVCVCFFFFEFGSCIISVYVFILYYFVKLGRIDKRKRKMEKVKLYSCCVHVKWNRVFHLGNRAWLKDCLQEIFRCYKRYYVYPLHESSARVRETASKIQTRYQVVDTFVHGFLGTISVICFTPINDECNHQIRASARSLNAPILGDALYEGSSYPNMMLHLLFMGFEGVQDTDLVYAVSAMPKWNHLRSSIWTDKAQYFVQKHLDYLIRNPRPLKTLKHNSKFIFFIQPHINKQNTFQSPLMMQRFLKRVQMENERENKSRDPLLQSSNPKQIKRLPNTAK</sequence>
<evidence type="ECO:0000313" key="5">
    <source>
        <dbReference type="Proteomes" id="UP000023152"/>
    </source>
</evidence>
<accession>X6MI40</accession>
<dbReference type="GO" id="GO:0003723">
    <property type="term" value="F:RNA binding"/>
    <property type="evidence" value="ECO:0007669"/>
    <property type="project" value="InterPro"/>
</dbReference>